<proteinExistence type="predicted"/>
<keyword evidence="1" id="KW-0175">Coiled coil</keyword>
<sequence>MDYQSKMADIERQLDQSRGDSDLRHKSLIESLDEKQRLVDALREDKEALESRLRQCLTQLDASKAVSQSLECENKAIETRIKALEESSAGHQEIRDNLSRQLSICESKLSASEQSVEHWMLDHEQEFRHNRLRQPSLVAIDSKQQLSHVIEDYESSRGNGPIVRHLLW</sequence>
<protein>
    <submittedName>
        <fullName evidence="3">Uncharacterized protein</fullName>
    </submittedName>
</protein>
<dbReference type="Proteomes" id="UP000728032">
    <property type="component" value="Unassembled WGS sequence"/>
</dbReference>
<accession>A0A7R9M655</accession>
<dbReference type="EMBL" id="OC922612">
    <property type="protein sequence ID" value="CAD7654307.1"/>
    <property type="molecule type" value="Genomic_DNA"/>
</dbReference>
<organism evidence="3">
    <name type="scientific">Oppiella nova</name>
    <dbReference type="NCBI Taxonomy" id="334625"/>
    <lineage>
        <taxon>Eukaryota</taxon>
        <taxon>Metazoa</taxon>
        <taxon>Ecdysozoa</taxon>
        <taxon>Arthropoda</taxon>
        <taxon>Chelicerata</taxon>
        <taxon>Arachnida</taxon>
        <taxon>Acari</taxon>
        <taxon>Acariformes</taxon>
        <taxon>Sarcoptiformes</taxon>
        <taxon>Oribatida</taxon>
        <taxon>Brachypylina</taxon>
        <taxon>Oppioidea</taxon>
        <taxon>Oppiidae</taxon>
        <taxon>Oppiella</taxon>
    </lineage>
</organism>
<name>A0A7R9M655_9ACAR</name>
<dbReference type="EMBL" id="CAJPVJ010007787">
    <property type="protein sequence ID" value="CAG2171494.1"/>
    <property type="molecule type" value="Genomic_DNA"/>
</dbReference>
<feature type="region of interest" description="Disordered" evidence="2">
    <location>
        <begin position="1"/>
        <end position="23"/>
    </location>
</feature>
<evidence type="ECO:0000313" key="4">
    <source>
        <dbReference type="Proteomes" id="UP000728032"/>
    </source>
</evidence>
<dbReference type="AlphaFoldDB" id="A0A7R9M655"/>
<reference evidence="3" key="1">
    <citation type="submission" date="2020-11" db="EMBL/GenBank/DDBJ databases">
        <authorList>
            <person name="Tran Van P."/>
        </authorList>
    </citation>
    <scope>NUCLEOTIDE SEQUENCE</scope>
</reference>
<evidence type="ECO:0000256" key="1">
    <source>
        <dbReference type="SAM" id="Coils"/>
    </source>
</evidence>
<feature type="compositionally biased region" description="Basic and acidic residues" evidence="2">
    <location>
        <begin position="8"/>
        <end position="23"/>
    </location>
</feature>
<evidence type="ECO:0000256" key="2">
    <source>
        <dbReference type="SAM" id="MobiDB-lite"/>
    </source>
</evidence>
<feature type="coiled-coil region" evidence="1">
    <location>
        <begin position="25"/>
        <end position="101"/>
    </location>
</feature>
<gene>
    <name evidence="3" type="ORF">ONB1V03_LOCUS10954</name>
</gene>
<keyword evidence="4" id="KW-1185">Reference proteome</keyword>
<evidence type="ECO:0000313" key="3">
    <source>
        <dbReference type="EMBL" id="CAD7654307.1"/>
    </source>
</evidence>